<feature type="domain" description="LRRK2 beta-propeller" evidence="1">
    <location>
        <begin position="2"/>
        <end position="55"/>
    </location>
</feature>
<feature type="non-terminal residue" evidence="2">
    <location>
        <position position="1"/>
    </location>
</feature>
<name>A0ABD0MWY5_CIRMR</name>
<dbReference type="Pfam" id="PF23748">
    <property type="entry name" value="Beta-prop_LRRK2"/>
    <property type="match status" value="1"/>
</dbReference>
<proteinExistence type="predicted"/>
<accession>A0ABD0MWY5</accession>
<dbReference type="InterPro" id="IPR056602">
    <property type="entry name" value="Beta-prop_LRRK2"/>
</dbReference>
<evidence type="ECO:0000259" key="1">
    <source>
        <dbReference type="Pfam" id="PF23748"/>
    </source>
</evidence>
<dbReference type="EMBL" id="JAMKFB020000025">
    <property type="protein sequence ID" value="KAL0154504.1"/>
    <property type="molecule type" value="Genomic_DNA"/>
</dbReference>
<organism evidence="2 3">
    <name type="scientific">Cirrhinus mrigala</name>
    <name type="common">Mrigala</name>
    <dbReference type="NCBI Taxonomy" id="683832"/>
    <lineage>
        <taxon>Eukaryota</taxon>
        <taxon>Metazoa</taxon>
        <taxon>Chordata</taxon>
        <taxon>Craniata</taxon>
        <taxon>Vertebrata</taxon>
        <taxon>Euteleostomi</taxon>
        <taxon>Actinopterygii</taxon>
        <taxon>Neopterygii</taxon>
        <taxon>Teleostei</taxon>
        <taxon>Ostariophysi</taxon>
        <taxon>Cypriniformes</taxon>
        <taxon>Cyprinidae</taxon>
        <taxon>Labeoninae</taxon>
        <taxon>Labeonini</taxon>
        <taxon>Cirrhinus</taxon>
    </lineage>
</organism>
<gene>
    <name evidence="2" type="ORF">M9458_048767</name>
</gene>
<reference evidence="2 3" key="1">
    <citation type="submission" date="2024-05" db="EMBL/GenBank/DDBJ databases">
        <title>Genome sequencing and assembly of Indian major carp, Cirrhinus mrigala (Hamilton, 1822).</title>
        <authorList>
            <person name="Mohindra V."/>
            <person name="Chowdhury L.M."/>
            <person name="Lal K."/>
            <person name="Jena J.K."/>
        </authorList>
    </citation>
    <scope>NUCLEOTIDE SEQUENCE [LARGE SCALE GENOMIC DNA]</scope>
    <source>
        <strain evidence="2">CM1030</strain>
        <tissue evidence="2">Blood</tissue>
    </source>
</reference>
<protein>
    <recommendedName>
        <fullName evidence="1">LRRK2 beta-propeller domain-containing protein</fullName>
    </recommendedName>
</protein>
<sequence>VKDGGPVKTLQVGDVNTPLMCLGPFSQNQERRELIFSLSVEYDISRSIDTKAKHLYT</sequence>
<feature type="non-terminal residue" evidence="2">
    <location>
        <position position="57"/>
    </location>
</feature>
<evidence type="ECO:0000313" key="2">
    <source>
        <dbReference type="EMBL" id="KAL0154504.1"/>
    </source>
</evidence>
<dbReference type="AlphaFoldDB" id="A0ABD0MWY5"/>
<comment type="caution">
    <text evidence="2">The sequence shown here is derived from an EMBL/GenBank/DDBJ whole genome shotgun (WGS) entry which is preliminary data.</text>
</comment>
<evidence type="ECO:0000313" key="3">
    <source>
        <dbReference type="Proteomes" id="UP001529510"/>
    </source>
</evidence>
<keyword evidence="3" id="KW-1185">Reference proteome</keyword>
<dbReference type="Proteomes" id="UP001529510">
    <property type="component" value="Unassembled WGS sequence"/>
</dbReference>